<feature type="non-terminal residue" evidence="8">
    <location>
        <position position="238"/>
    </location>
</feature>
<dbReference type="AlphaFoldDB" id="A0A382SF86"/>
<dbReference type="InterPro" id="IPR010043">
    <property type="entry name" value="UTase/UR"/>
</dbReference>
<feature type="domain" description="PII-uridylyltransferase/Glutamine-synthetase adenylyltransferase" evidence="7">
    <location>
        <begin position="188"/>
        <end position="235"/>
    </location>
</feature>
<dbReference type="PANTHER" id="PTHR47320">
    <property type="entry name" value="BIFUNCTIONAL URIDYLYLTRANSFERASE/URIDYLYL-REMOVING ENZYME"/>
    <property type="match status" value="1"/>
</dbReference>
<proteinExistence type="inferred from homology"/>
<evidence type="ECO:0000256" key="2">
    <source>
        <dbReference type="ARBA" id="ARBA00022695"/>
    </source>
</evidence>
<evidence type="ECO:0000256" key="5">
    <source>
        <dbReference type="ARBA" id="ARBA00023268"/>
    </source>
</evidence>
<keyword evidence="3" id="KW-0378">Hydrolase</keyword>
<dbReference type="Gene3D" id="3.30.460.10">
    <property type="entry name" value="Beta Polymerase, domain 2"/>
    <property type="match status" value="1"/>
</dbReference>
<evidence type="ECO:0000313" key="8">
    <source>
        <dbReference type="EMBL" id="SVD08232.1"/>
    </source>
</evidence>
<dbReference type="EMBL" id="UINC01128464">
    <property type="protein sequence ID" value="SVD08232.1"/>
    <property type="molecule type" value="Genomic_DNA"/>
</dbReference>
<gene>
    <name evidence="8" type="ORF">METZ01_LOCUS361086</name>
</gene>
<keyword evidence="2" id="KW-0548">Nucleotidyltransferase</keyword>
<dbReference type="InterPro" id="IPR013546">
    <property type="entry name" value="PII_UdlTrfase/GS_AdlTrfase"/>
</dbReference>
<evidence type="ECO:0000256" key="1">
    <source>
        <dbReference type="ARBA" id="ARBA00022679"/>
    </source>
</evidence>
<sequence length="238" mass="27317">MSRVSRKQLLDESRFLAEVSTTTQPLEVFRSALHQARHVLRRYHTTGSAAQDILSANSWLIDRILTISWTFHAPQEMESKRSALLAVGGYGRGELHPYSDIDLLILFRSKPNSIERLFSETYIRFLWDIGLEVGHSVRTLKDCLTQARGDLTVLTNMMEARFVFGNSTLSEELAIRIGPEKIWGARKFFLAKSNEQLARHHRYNDTAFNLEPQIKEGPGGLRDIHTITWIAQRYFGSR</sequence>
<protein>
    <recommendedName>
        <fullName evidence="9">PII-uridylyltransferase/Glutamine-synthetase adenylyltransferase domain-containing protein</fullName>
    </recommendedName>
</protein>
<dbReference type="SUPFAM" id="SSF81301">
    <property type="entry name" value="Nucleotidyltransferase"/>
    <property type="match status" value="1"/>
</dbReference>
<dbReference type="PANTHER" id="PTHR47320:SF1">
    <property type="entry name" value="BIFUNCTIONAL URIDYLYLTRANSFERASE_URIDYLYL-REMOVING ENZYME"/>
    <property type="match status" value="1"/>
</dbReference>
<dbReference type="InterPro" id="IPR043519">
    <property type="entry name" value="NT_sf"/>
</dbReference>
<accession>A0A382SF86</accession>
<dbReference type="HAMAP" id="MF_00277">
    <property type="entry name" value="PII_uridylyl_transf"/>
    <property type="match status" value="1"/>
</dbReference>
<evidence type="ECO:0000256" key="4">
    <source>
        <dbReference type="ARBA" id="ARBA00022842"/>
    </source>
</evidence>
<evidence type="ECO:0000256" key="3">
    <source>
        <dbReference type="ARBA" id="ARBA00022801"/>
    </source>
</evidence>
<evidence type="ECO:0000259" key="6">
    <source>
        <dbReference type="Pfam" id="PF01909"/>
    </source>
</evidence>
<keyword evidence="5" id="KW-0511">Multifunctional enzyme</keyword>
<keyword evidence="1" id="KW-0808">Transferase</keyword>
<dbReference type="CDD" id="cd05401">
    <property type="entry name" value="NT_GlnE_GlnD_like"/>
    <property type="match status" value="1"/>
</dbReference>
<dbReference type="Pfam" id="PF08335">
    <property type="entry name" value="GlnD_UR_UTase"/>
    <property type="match status" value="1"/>
</dbReference>
<dbReference type="Pfam" id="PF01909">
    <property type="entry name" value="NTP_transf_2"/>
    <property type="match status" value="1"/>
</dbReference>
<name>A0A382SF86_9ZZZZ</name>
<organism evidence="8">
    <name type="scientific">marine metagenome</name>
    <dbReference type="NCBI Taxonomy" id="408172"/>
    <lineage>
        <taxon>unclassified sequences</taxon>
        <taxon>metagenomes</taxon>
        <taxon>ecological metagenomes</taxon>
    </lineage>
</organism>
<feature type="domain" description="Polymerase nucleotidyl transferase" evidence="6">
    <location>
        <begin position="81"/>
        <end position="113"/>
    </location>
</feature>
<dbReference type="InterPro" id="IPR002934">
    <property type="entry name" value="Polymerase_NTP_transf_dom"/>
</dbReference>
<evidence type="ECO:0000259" key="7">
    <source>
        <dbReference type="Pfam" id="PF08335"/>
    </source>
</evidence>
<dbReference type="GO" id="GO:0016787">
    <property type="term" value="F:hydrolase activity"/>
    <property type="evidence" value="ECO:0007669"/>
    <property type="project" value="UniProtKB-KW"/>
</dbReference>
<keyword evidence="4" id="KW-0460">Magnesium</keyword>
<reference evidence="8" key="1">
    <citation type="submission" date="2018-05" db="EMBL/GenBank/DDBJ databases">
        <authorList>
            <person name="Lanie J.A."/>
            <person name="Ng W.-L."/>
            <person name="Kazmierczak K.M."/>
            <person name="Andrzejewski T.M."/>
            <person name="Davidsen T.M."/>
            <person name="Wayne K.J."/>
            <person name="Tettelin H."/>
            <person name="Glass J.I."/>
            <person name="Rusch D."/>
            <person name="Podicherti R."/>
            <person name="Tsui H.-C.T."/>
            <person name="Winkler M.E."/>
        </authorList>
    </citation>
    <scope>NUCLEOTIDE SEQUENCE</scope>
</reference>
<dbReference type="GO" id="GO:0008773">
    <property type="term" value="F:[protein-PII] uridylyltransferase activity"/>
    <property type="evidence" value="ECO:0007669"/>
    <property type="project" value="InterPro"/>
</dbReference>
<evidence type="ECO:0008006" key="9">
    <source>
        <dbReference type="Google" id="ProtNLM"/>
    </source>
</evidence>